<evidence type="ECO:0000256" key="3">
    <source>
        <dbReference type="SAM" id="SignalP"/>
    </source>
</evidence>
<dbReference type="SUPFAM" id="SSF53850">
    <property type="entry name" value="Periplasmic binding protein-like II"/>
    <property type="match status" value="1"/>
</dbReference>
<evidence type="ECO:0000313" key="4">
    <source>
        <dbReference type="EMBL" id="ADD44291.1"/>
    </source>
</evidence>
<dbReference type="OrthoDB" id="8663148at2"/>
<dbReference type="Gene3D" id="3.40.190.10">
    <property type="entry name" value="Periplasmic binding protein-like II"/>
    <property type="match status" value="2"/>
</dbReference>
<dbReference type="Pfam" id="PF01547">
    <property type="entry name" value="SBP_bac_1"/>
    <property type="match status" value="1"/>
</dbReference>
<protein>
    <submittedName>
        <fullName evidence="4">Extracellular solute-binding protein family 1</fullName>
    </submittedName>
</protein>
<feature type="chain" id="PRO_5003049592" evidence="3">
    <location>
        <begin position="29"/>
        <end position="448"/>
    </location>
</feature>
<keyword evidence="3" id="KW-0732">Signal</keyword>
<keyword evidence="5" id="KW-1185">Reference proteome</keyword>
<comment type="similarity">
    <text evidence="1">Belongs to the bacterial solute-binding protein 1 family.</text>
</comment>
<dbReference type="InterPro" id="IPR006059">
    <property type="entry name" value="SBP"/>
</dbReference>
<dbReference type="STRING" id="446470.Snas_4648"/>
<evidence type="ECO:0000256" key="2">
    <source>
        <dbReference type="ARBA" id="ARBA00022448"/>
    </source>
</evidence>
<dbReference type="PANTHER" id="PTHR43649">
    <property type="entry name" value="ARABINOSE-BINDING PROTEIN-RELATED"/>
    <property type="match status" value="1"/>
</dbReference>
<dbReference type="RefSeq" id="WP_013019862.1">
    <property type="nucleotide sequence ID" value="NC_013947.1"/>
</dbReference>
<organism evidence="4 5">
    <name type="scientific">Stackebrandtia nassauensis (strain DSM 44728 / CIP 108903 / NRRL B-16338 / NBRC 102104 / LLR-40K-21)</name>
    <dbReference type="NCBI Taxonomy" id="446470"/>
    <lineage>
        <taxon>Bacteria</taxon>
        <taxon>Bacillati</taxon>
        <taxon>Actinomycetota</taxon>
        <taxon>Actinomycetes</taxon>
        <taxon>Glycomycetales</taxon>
        <taxon>Glycomycetaceae</taxon>
        <taxon>Stackebrandtia</taxon>
    </lineage>
</organism>
<dbReference type="HOGENOM" id="CLU_027068_0_0_11"/>
<accession>D3Q6P8</accession>
<evidence type="ECO:0000256" key="1">
    <source>
        <dbReference type="ARBA" id="ARBA00008520"/>
    </source>
</evidence>
<dbReference type="PANTHER" id="PTHR43649:SF29">
    <property type="entry name" value="OSMOPROTECTIVE COMPOUNDS-BINDING PROTEIN GGTB"/>
    <property type="match status" value="1"/>
</dbReference>
<feature type="signal peptide" evidence="3">
    <location>
        <begin position="1"/>
        <end position="28"/>
    </location>
</feature>
<sequence>MIAPRKQRRLTAIAASTLTLALAVSACGAPEEDSNLSDKEKDCASYEKYGDFKDKDAEVSIYTPITDAEGDAYEKSWAYFAECTGIDVKYTGSNDFEAQIEVKVKGGKAPDIAFFPQPGLMARYKDKMVPASKKLVKEAEKGWSEDWLQYGTFDDELYAQPMSASLKSLVWYSPKYFKDNDLEVPETWDDLLAVSDKIAKTDVKPWCAGIESGEATGWPVTDWVEDALLRESGGELYDKWVNHEIAFNDKRIVKALDKVGGILKNKDYVNGGYGDVDSMAKVSFEEGGQPIVKGECAMHRQASFYAAQWPEGTKVGPDGDVFAFFLPGNKAEEKPLLGAGEFVAAFRDDPEVHAVREFLASELYVNARLKTGPLAFSHKGADPKNADNELNKMVIELYQDEGAEFRFDGSDQMPGHVGSKSFFVEMTKWIKGKSSKDALDAIEKSWDE</sequence>
<dbReference type="eggNOG" id="COG1653">
    <property type="taxonomic scope" value="Bacteria"/>
</dbReference>
<dbReference type="AlphaFoldDB" id="D3Q6P8"/>
<dbReference type="EMBL" id="CP001778">
    <property type="protein sequence ID" value="ADD44291.1"/>
    <property type="molecule type" value="Genomic_DNA"/>
</dbReference>
<dbReference type="Proteomes" id="UP000000844">
    <property type="component" value="Chromosome"/>
</dbReference>
<proteinExistence type="inferred from homology"/>
<dbReference type="PROSITE" id="PS51257">
    <property type="entry name" value="PROKAR_LIPOPROTEIN"/>
    <property type="match status" value="1"/>
</dbReference>
<dbReference type="InterPro" id="IPR050490">
    <property type="entry name" value="Bact_solute-bd_prot1"/>
</dbReference>
<reference evidence="4 5" key="1">
    <citation type="journal article" date="2009" name="Stand. Genomic Sci.">
        <title>Complete genome sequence of Stackebrandtia nassauensis type strain (LLR-40K-21).</title>
        <authorList>
            <person name="Munk C."/>
            <person name="Lapidus A."/>
            <person name="Copeland A."/>
            <person name="Jando M."/>
            <person name="Mayilraj S."/>
            <person name="Glavina Del Rio T."/>
            <person name="Nolan M."/>
            <person name="Chen F."/>
            <person name="Lucas S."/>
            <person name="Tice H."/>
            <person name="Cheng J.F."/>
            <person name="Han C."/>
            <person name="Detter J.C."/>
            <person name="Bruce D."/>
            <person name="Goodwin L."/>
            <person name="Chain P."/>
            <person name="Pitluck S."/>
            <person name="Goker M."/>
            <person name="Ovchinikova G."/>
            <person name="Pati A."/>
            <person name="Ivanova N."/>
            <person name="Mavromatis K."/>
            <person name="Chen A."/>
            <person name="Palaniappan K."/>
            <person name="Land M."/>
            <person name="Hauser L."/>
            <person name="Chang Y.J."/>
            <person name="Jeffries C.D."/>
            <person name="Bristow J."/>
            <person name="Eisen J.A."/>
            <person name="Markowitz V."/>
            <person name="Hugenholtz P."/>
            <person name="Kyrpides N.C."/>
            <person name="Klenk H.P."/>
        </authorList>
    </citation>
    <scope>NUCLEOTIDE SEQUENCE [LARGE SCALE GENOMIC DNA]</scope>
    <source>
        <strain evidence="5">DSM 44728 / CIP 108903 / NRRL B-16338 / NBRC 102104 / LLR-40K-21</strain>
    </source>
</reference>
<gene>
    <name evidence="4" type="ordered locus">Snas_4648</name>
</gene>
<evidence type="ECO:0000313" key="5">
    <source>
        <dbReference type="Proteomes" id="UP000000844"/>
    </source>
</evidence>
<keyword evidence="2" id="KW-0813">Transport</keyword>
<dbReference type="KEGG" id="sna:Snas_4648"/>
<name>D3Q6P8_STANL</name>